<dbReference type="VEuPathDB" id="FungiDB:MGYG_05362"/>
<sequence>MHPFRRTHVYPKYTLYTPEIHGSKSTADVVERSLVMEKEEFKTGRTVVVTVYATWYTRTYEDGNRQP</sequence>
<dbReference type="GeneID" id="10028053"/>
<dbReference type="RefSeq" id="XP_003172777.1">
    <property type="nucleotide sequence ID" value="XM_003172729.1"/>
</dbReference>
<keyword evidence="2" id="KW-1185">Reference proteome</keyword>
<protein>
    <submittedName>
        <fullName evidence="1">Uncharacterized protein</fullName>
    </submittedName>
</protein>
<name>E4UVN9_ARTGP</name>
<dbReference type="AlphaFoldDB" id="E4UVN9"/>
<dbReference type="HOGENOM" id="CLU_2811875_0_0_1"/>
<dbReference type="InParanoid" id="E4UVN9"/>
<accession>E4UVN9</accession>
<dbReference type="Proteomes" id="UP000002669">
    <property type="component" value="Unassembled WGS sequence"/>
</dbReference>
<reference evidence="2" key="1">
    <citation type="journal article" date="2012" name="MBio">
        <title>Comparative genome analysis of Trichophyton rubrum and related dermatophytes reveals candidate genes involved in infection.</title>
        <authorList>
            <person name="Martinez D.A."/>
            <person name="Oliver B.G."/>
            <person name="Graeser Y."/>
            <person name="Goldberg J.M."/>
            <person name="Li W."/>
            <person name="Martinez-Rossi N.M."/>
            <person name="Monod M."/>
            <person name="Shelest E."/>
            <person name="Barton R.C."/>
            <person name="Birch E."/>
            <person name="Brakhage A.A."/>
            <person name="Chen Z."/>
            <person name="Gurr S.J."/>
            <person name="Heiman D."/>
            <person name="Heitman J."/>
            <person name="Kosti I."/>
            <person name="Rossi A."/>
            <person name="Saif S."/>
            <person name="Samalova M."/>
            <person name="Saunders C.W."/>
            <person name="Shea T."/>
            <person name="Summerbell R.C."/>
            <person name="Xu J."/>
            <person name="Young S."/>
            <person name="Zeng Q."/>
            <person name="Birren B.W."/>
            <person name="Cuomo C.A."/>
            <person name="White T.C."/>
        </authorList>
    </citation>
    <scope>NUCLEOTIDE SEQUENCE [LARGE SCALE GENOMIC DNA]</scope>
    <source>
        <strain evidence="2">ATCC MYA-4604 / CBS 118893</strain>
    </source>
</reference>
<dbReference type="EMBL" id="DS989825">
    <property type="protein sequence ID" value="EFR02366.1"/>
    <property type="molecule type" value="Genomic_DNA"/>
</dbReference>
<organism evidence="2">
    <name type="scientific">Arthroderma gypseum (strain ATCC MYA-4604 / CBS 118893)</name>
    <name type="common">Microsporum gypseum</name>
    <dbReference type="NCBI Taxonomy" id="535722"/>
    <lineage>
        <taxon>Eukaryota</taxon>
        <taxon>Fungi</taxon>
        <taxon>Dikarya</taxon>
        <taxon>Ascomycota</taxon>
        <taxon>Pezizomycotina</taxon>
        <taxon>Eurotiomycetes</taxon>
        <taxon>Eurotiomycetidae</taxon>
        <taxon>Onygenales</taxon>
        <taxon>Arthrodermataceae</taxon>
        <taxon>Nannizzia</taxon>
    </lineage>
</organism>
<gene>
    <name evidence="1" type="ORF">MGYG_05362</name>
</gene>
<evidence type="ECO:0000313" key="1">
    <source>
        <dbReference type="EMBL" id="EFR02366.1"/>
    </source>
</evidence>
<evidence type="ECO:0000313" key="2">
    <source>
        <dbReference type="Proteomes" id="UP000002669"/>
    </source>
</evidence>
<proteinExistence type="predicted"/>